<feature type="active site" description="Proton acceptor" evidence="4">
    <location>
        <position position="170"/>
    </location>
</feature>
<proteinExistence type="predicted"/>
<evidence type="ECO:0000256" key="4">
    <source>
        <dbReference type="PROSITE-ProRule" id="PRU01161"/>
    </source>
</evidence>
<sequence length="293" mass="31472">MTAPGAPRTAFVLGGGGVLGAVEVGMLQALLEAGVRPDLVLGTSIGALNGAFVAQDPHPRMLTRLTDLWRSAATEGREVYGDGPVRTVRRALATGTHLWSAGPLRQRLADELGAVHLEELVVPFQVCAANIERAAEHWFETGPVVEAVVASAAVPGLLPPARVDGEHYLDGGIVNSIPLGRAVQLGATRVFVLQVGRIDRPLTPPRRPWEVARVSFEIARRHRFHRELAEVTDPERPGGAVEVHVLPARGTSGRDDTIFATRDFSGVERRIESTYDACREYLAQHLPDPAGAP</sequence>
<dbReference type="InterPro" id="IPR050301">
    <property type="entry name" value="NTE"/>
</dbReference>
<evidence type="ECO:0000313" key="7">
    <source>
        <dbReference type="Proteomes" id="UP001500621"/>
    </source>
</evidence>
<keyword evidence="7" id="KW-1185">Reference proteome</keyword>
<evidence type="ECO:0000256" key="2">
    <source>
        <dbReference type="ARBA" id="ARBA00022963"/>
    </source>
</evidence>
<dbReference type="Gene3D" id="3.40.1090.10">
    <property type="entry name" value="Cytosolic phospholipase A2 catalytic domain"/>
    <property type="match status" value="2"/>
</dbReference>
<dbReference type="Pfam" id="PF01734">
    <property type="entry name" value="Patatin"/>
    <property type="match status" value="1"/>
</dbReference>
<dbReference type="RefSeq" id="WP_345266700.1">
    <property type="nucleotide sequence ID" value="NZ_BAABIM010000002.1"/>
</dbReference>
<feature type="short sequence motif" description="DGA/G" evidence="4">
    <location>
        <begin position="170"/>
        <end position="172"/>
    </location>
</feature>
<evidence type="ECO:0000313" key="6">
    <source>
        <dbReference type="EMBL" id="GAA4687951.1"/>
    </source>
</evidence>
<dbReference type="PROSITE" id="PS51635">
    <property type="entry name" value="PNPLA"/>
    <property type="match status" value="1"/>
</dbReference>
<organism evidence="6 7">
    <name type="scientific">Nocardioides nanhaiensis</name>
    <dbReference type="NCBI Taxonomy" id="1476871"/>
    <lineage>
        <taxon>Bacteria</taxon>
        <taxon>Bacillati</taxon>
        <taxon>Actinomycetota</taxon>
        <taxon>Actinomycetes</taxon>
        <taxon>Propionibacteriales</taxon>
        <taxon>Nocardioidaceae</taxon>
        <taxon>Nocardioides</taxon>
    </lineage>
</organism>
<feature type="short sequence motif" description="GXSXG" evidence="4">
    <location>
        <begin position="42"/>
        <end position="46"/>
    </location>
</feature>
<dbReference type="EMBL" id="BAABIM010000002">
    <property type="protein sequence ID" value="GAA4687951.1"/>
    <property type="molecule type" value="Genomic_DNA"/>
</dbReference>
<dbReference type="SUPFAM" id="SSF52151">
    <property type="entry name" value="FabD/lysophospholipase-like"/>
    <property type="match status" value="1"/>
</dbReference>
<keyword evidence="1 4" id="KW-0378">Hydrolase</keyword>
<dbReference type="Proteomes" id="UP001500621">
    <property type="component" value="Unassembled WGS sequence"/>
</dbReference>
<keyword evidence="2 4" id="KW-0442">Lipid degradation</keyword>
<dbReference type="InterPro" id="IPR016035">
    <property type="entry name" value="Acyl_Trfase/lysoPLipase"/>
</dbReference>
<evidence type="ECO:0000256" key="1">
    <source>
        <dbReference type="ARBA" id="ARBA00022801"/>
    </source>
</evidence>
<feature type="short sequence motif" description="GXGXXG" evidence="4">
    <location>
        <begin position="15"/>
        <end position="20"/>
    </location>
</feature>
<comment type="caution">
    <text evidence="6">The sequence shown here is derived from an EMBL/GenBank/DDBJ whole genome shotgun (WGS) entry which is preliminary data.</text>
</comment>
<dbReference type="PANTHER" id="PTHR14226">
    <property type="entry name" value="NEUROPATHY TARGET ESTERASE/SWISS CHEESE D.MELANOGASTER"/>
    <property type="match status" value="1"/>
</dbReference>
<name>A0ABP8WEA9_9ACTN</name>
<feature type="domain" description="PNPLA" evidence="5">
    <location>
        <begin position="11"/>
        <end position="183"/>
    </location>
</feature>
<dbReference type="PANTHER" id="PTHR14226:SF57">
    <property type="entry name" value="BLR7027 PROTEIN"/>
    <property type="match status" value="1"/>
</dbReference>
<evidence type="ECO:0000259" key="5">
    <source>
        <dbReference type="PROSITE" id="PS51635"/>
    </source>
</evidence>
<accession>A0ABP8WEA9</accession>
<feature type="active site" description="Nucleophile" evidence="4">
    <location>
        <position position="44"/>
    </location>
</feature>
<gene>
    <name evidence="6" type="ORF">GCM10023226_27300</name>
</gene>
<keyword evidence="3 4" id="KW-0443">Lipid metabolism</keyword>
<protein>
    <submittedName>
        <fullName evidence="6">Patatin-like phospholipase family protein</fullName>
    </submittedName>
</protein>
<evidence type="ECO:0000256" key="3">
    <source>
        <dbReference type="ARBA" id="ARBA00023098"/>
    </source>
</evidence>
<reference evidence="7" key="1">
    <citation type="journal article" date="2019" name="Int. J. Syst. Evol. Microbiol.">
        <title>The Global Catalogue of Microorganisms (GCM) 10K type strain sequencing project: providing services to taxonomists for standard genome sequencing and annotation.</title>
        <authorList>
            <consortium name="The Broad Institute Genomics Platform"/>
            <consortium name="The Broad Institute Genome Sequencing Center for Infectious Disease"/>
            <person name="Wu L."/>
            <person name="Ma J."/>
        </authorList>
    </citation>
    <scope>NUCLEOTIDE SEQUENCE [LARGE SCALE GENOMIC DNA]</scope>
    <source>
        <strain evidence="7">JCM 18127</strain>
    </source>
</reference>
<dbReference type="InterPro" id="IPR002641">
    <property type="entry name" value="PNPLA_dom"/>
</dbReference>